<evidence type="ECO:0000259" key="2">
    <source>
        <dbReference type="Pfam" id="PF12802"/>
    </source>
</evidence>
<dbReference type="Pfam" id="PF12802">
    <property type="entry name" value="MarR_2"/>
    <property type="match status" value="1"/>
</dbReference>
<dbReference type="GO" id="GO:0003700">
    <property type="term" value="F:DNA-binding transcription factor activity"/>
    <property type="evidence" value="ECO:0007669"/>
    <property type="project" value="InterPro"/>
</dbReference>
<dbReference type="Pfam" id="PF00480">
    <property type="entry name" value="ROK"/>
    <property type="match status" value="1"/>
</dbReference>
<evidence type="ECO:0000313" key="4">
    <source>
        <dbReference type="Proteomes" id="UP000002791"/>
    </source>
</evidence>
<keyword evidence="3" id="KW-0418">Kinase</keyword>
<dbReference type="PANTHER" id="PTHR18964">
    <property type="entry name" value="ROK (REPRESSOR, ORF, KINASE) FAMILY"/>
    <property type="match status" value="1"/>
</dbReference>
<dbReference type="OrthoDB" id="5174513at2"/>
<dbReference type="AlphaFoldDB" id="H5XLT2"/>
<reference evidence="3 4" key="1">
    <citation type="submission" date="2011-11" db="EMBL/GenBank/DDBJ databases">
        <title>The Noncontiguous Finished sequence of Saccharomonospora cyanea NA-134.</title>
        <authorList>
            <consortium name="US DOE Joint Genome Institute"/>
            <person name="Lucas S."/>
            <person name="Han J."/>
            <person name="Lapidus A."/>
            <person name="Cheng J.-F."/>
            <person name="Goodwin L."/>
            <person name="Pitluck S."/>
            <person name="Peters L."/>
            <person name="Ovchinnikova G."/>
            <person name="Lu M."/>
            <person name="Detter J.C."/>
            <person name="Han C."/>
            <person name="Tapia R."/>
            <person name="Land M."/>
            <person name="Hauser L."/>
            <person name="Kyrpides N."/>
            <person name="Ivanova N."/>
            <person name="Pagani I."/>
            <person name="Brambilla E.-M."/>
            <person name="Klenk H.-P."/>
            <person name="Woyke T."/>
        </authorList>
    </citation>
    <scope>NUCLEOTIDE SEQUENCE [LARGE SCALE GENOMIC DNA]</scope>
    <source>
        <strain evidence="3 4">NA-134</strain>
    </source>
</reference>
<name>H5XLT2_9PSEU</name>
<dbReference type="HOGENOM" id="CLU_036604_13_2_11"/>
<dbReference type="InterPro" id="IPR036390">
    <property type="entry name" value="WH_DNA-bd_sf"/>
</dbReference>
<dbReference type="PANTHER" id="PTHR18964:SF149">
    <property type="entry name" value="BIFUNCTIONAL UDP-N-ACETYLGLUCOSAMINE 2-EPIMERASE_N-ACETYLMANNOSAMINE KINASE"/>
    <property type="match status" value="1"/>
</dbReference>
<evidence type="ECO:0000313" key="3">
    <source>
        <dbReference type="EMBL" id="EHR60980.1"/>
    </source>
</evidence>
<keyword evidence="3" id="KW-0808">Transferase</keyword>
<dbReference type="SUPFAM" id="SSF53067">
    <property type="entry name" value="Actin-like ATPase domain"/>
    <property type="match status" value="1"/>
</dbReference>
<dbReference type="InterPro" id="IPR000835">
    <property type="entry name" value="HTH_MarR-typ"/>
</dbReference>
<proteinExistence type="inferred from homology"/>
<dbReference type="InterPro" id="IPR000600">
    <property type="entry name" value="ROK"/>
</dbReference>
<dbReference type="RefSeq" id="WP_005455912.1">
    <property type="nucleotide sequence ID" value="NZ_CM001440.1"/>
</dbReference>
<dbReference type="EMBL" id="CM001440">
    <property type="protein sequence ID" value="EHR60980.1"/>
    <property type="molecule type" value="Genomic_DNA"/>
</dbReference>
<dbReference type="InterPro" id="IPR043129">
    <property type="entry name" value="ATPase_NBD"/>
</dbReference>
<dbReference type="Proteomes" id="UP000002791">
    <property type="component" value="Chromosome"/>
</dbReference>
<dbReference type="InterPro" id="IPR036388">
    <property type="entry name" value="WH-like_DNA-bd_sf"/>
</dbReference>
<dbReference type="GO" id="GO:0016301">
    <property type="term" value="F:kinase activity"/>
    <property type="evidence" value="ECO:0007669"/>
    <property type="project" value="UniProtKB-KW"/>
</dbReference>
<dbReference type="SUPFAM" id="SSF46785">
    <property type="entry name" value="Winged helix' DNA-binding domain"/>
    <property type="match status" value="1"/>
</dbReference>
<comment type="similarity">
    <text evidence="1">Belongs to the ROK (NagC/XylR) family.</text>
</comment>
<gene>
    <name evidence="3" type="ORF">SaccyDRAFT_2088</name>
</gene>
<accession>H5XLT2</accession>
<dbReference type="eggNOG" id="COG1940">
    <property type="taxonomic scope" value="Bacteria"/>
</dbReference>
<dbReference type="STRING" id="882082.SaccyDRAFT_2088"/>
<keyword evidence="4" id="KW-1185">Reference proteome</keyword>
<organism evidence="3 4">
    <name type="scientific">Saccharomonospora cyanea NA-134</name>
    <dbReference type="NCBI Taxonomy" id="882082"/>
    <lineage>
        <taxon>Bacteria</taxon>
        <taxon>Bacillati</taxon>
        <taxon>Actinomycetota</taxon>
        <taxon>Actinomycetes</taxon>
        <taxon>Pseudonocardiales</taxon>
        <taxon>Pseudonocardiaceae</taxon>
        <taxon>Saccharomonospora</taxon>
    </lineage>
</organism>
<dbReference type="Gene3D" id="3.30.420.40">
    <property type="match status" value="2"/>
</dbReference>
<dbReference type="Gene3D" id="1.10.10.10">
    <property type="entry name" value="Winged helix-like DNA-binding domain superfamily/Winged helix DNA-binding domain"/>
    <property type="match status" value="1"/>
</dbReference>
<protein>
    <submittedName>
        <fullName evidence="3">Transcriptional regulator/sugar kinase</fullName>
    </submittedName>
</protein>
<feature type="domain" description="HTH marR-type" evidence="2">
    <location>
        <begin position="23"/>
        <end position="61"/>
    </location>
</feature>
<sequence length="399" mass="41263">MDWARPARQVGQHAHNLALVSRLIAGHGPVSRAELAQRSGLTKTTVTQLTGELLDAGLVRELGTARHSGPGRPATHLVVNASGPVGVGVQIEADHVAGCLLDLTGRVRDRALRRVDDLHGDPAAVVKAAEPVLRRLLASADARDTVAAGIAVGVPGRVDGEDRVRSAELGWVDVPLSRLLTHRLAELSGGVIPVSVHDGFRLTALAERWFGGADAARPLVVVGGELSLGVGVVGTGEGWDRSPSGPLGHVRVRRGGDRCRCGARGCLETVAGPRALLRAENPDTPVASRLPGGDGRMRGLARSEAPEVRAALRRAASALGGALTGLLVVHGPATVVLGGHLAPLGARFAEQVADELGRGHPEREPLVRASPLGGDAVALAAAATVTRRLVEDPARWLAS</sequence>
<evidence type="ECO:0000256" key="1">
    <source>
        <dbReference type="ARBA" id="ARBA00006479"/>
    </source>
</evidence>